<dbReference type="EMBL" id="SRLO01000401">
    <property type="protein sequence ID" value="TNN57601.1"/>
    <property type="molecule type" value="Genomic_DNA"/>
</dbReference>
<keyword evidence="1" id="KW-1133">Transmembrane helix</keyword>
<name>A0A4Z2GWE1_9TELE</name>
<evidence type="ECO:0000313" key="3">
    <source>
        <dbReference type="Proteomes" id="UP000314294"/>
    </source>
</evidence>
<proteinExistence type="predicted"/>
<organism evidence="2 3">
    <name type="scientific">Liparis tanakae</name>
    <name type="common">Tanaka's snailfish</name>
    <dbReference type="NCBI Taxonomy" id="230148"/>
    <lineage>
        <taxon>Eukaryota</taxon>
        <taxon>Metazoa</taxon>
        <taxon>Chordata</taxon>
        <taxon>Craniata</taxon>
        <taxon>Vertebrata</taxon>
        <taxon>Euteleostomi</taxon>
        <taxon>Actinopterygii</taxon>
        <taxon>Neopterygii</taxon>
        <taxon>Teleostei</taxon>
        <taxon>Neoteleostei</taxon>
        <taxon>Acanthomorphata</taxon>
        <taxon>Eupercaria</taxon>
        <taxon>Perciformes</taxon>
        <taxon>Cottioidei</taxon>
        <taxon>Cottales</taxon>
        <taxon>Liparidae</taxon>
        <taxon>Liparis</taxon>
    </lineage>
</organism>
<dbReference type="AlphaFoldDB" id="A0A4Z2GWE1"/>
<keyword evidence="1" id="KW-0472">Membrane</keyword>
<feature type="transmembrane region" description="Helical" evidence="1">
    <location>
        <begin position="20"/>
        <end position="42"/>
    </location>
</feature>
<dbReference type="Proteomes" id="UP000314294">
    <property type="component" value="Unassembled WGS sequence"/>
</dbReference>
<keyword evidence="1" id="KW-0812">Transmembrane</keyword>
<gene>
    <name evidence="2" type="ORF">EYF80_032203</name>
</gene>
<comment type="caution">
    <text evidence="2">The sequence shown here is derived from an EMBL/GenBank/DDBJ whole genome shotgun (WGS) entry which is preliminary data.</text>
</comment>
<reference evidence="2 3" key="1">
    <citation type="submission" date="2019-03" db="EMBL/GenBank/DDBJ databases">
        <title>First draft genome of Liparis tanakae, snailfish: a comprehensive survey of snailfish specific genes.</title>
        <authorList>
            <person name="Kim W."/>
            <person name="Song I."/>
            <person name="Jeong J.-H."/>
            <person name="Kim D."/>
            <person name="Kim S."/>
            <person name="Ryu S."/>
            <person name="Song J.Y."/>
            <person name="Lee S.K."/>
        </authorList>
    </citation>
    <scope>NUCLEOTIDE SEQUENCE [LARGE SCALE GENOMIC DNA]</scope>
    <source>
        <tissue evidence="2">Muscle</tissue>
    </source>
</reference>
<evidence type="ECO:0000256" key="1">
    <source>
        <dbReference type="SAM" id="Phobius"/>
    </source>
</evidence>
<protein>
    <submittedName>
        <fullName evidence="2">Uncharacterized protein</fullName>
    </submittedName>
</protein>
<keyword evidence="3" id="KW-1185">Reference proteome</keyword>
<evidence type="ECO:0000313" key="2">
    <source>
        <dbReference type="EMBL" id="TNN57601.1"/>
    </source>
</evidence>
<sequence>MSIPHRKSKGEGKGEMQEGSYKISVISLFLCSSSWLITLIKVHINRLNKAKRAAHCKMQGLWGCTLQAVHIGIKTSSRTEPIFLVLETAPNRFLDQTYSKSQIVNLRGRITNSACKDLTHITSEFKLKHLLREALSS</sequence>
<accession>A0A4Z2GWE1</accession>